<keyword evidence="1" id="KW-0812">Transmembrane</keyword>
<proteinExistence type="predicted"/>
<feature type="transmembrane region" description="Helical" evidence="1">
    <location>
        <begin position="42"/>
        <end position="60"/>
    </location>
</feature>
<sequence length="134" mass="14266">MTTTRKLLSLMRTRHALAAVAIVCLVIGVSLAAVVAGVIRPRTLSLTVIVVGLLQIAWSTQVSARRDSIPRSLTLATLLIMLAATGFGTERWIPAYAEPAVTVGFGALLVLQVGFWGASELVASALEDRENPER</sequence>
<evidence type="ECO:0000313" key="2">
    <source>
        <dbReference type="EMBL" id="MWG36490.1"/>
    </source>
</evidence>
<feature type="transmembrane region" description="Helical" evidence="1">
    <location>
        <begin position="72"/>
        <end position="93"/>
    </location>
</feature>
<keyword evidence="1" id="KW-1133">Transmembrane helix</keyword>
<name>A0A6B0GP65_9EURY</name>
<organism evidence="2 3">
    <name type="scientific">Halomarina oriensis</name>
    <dbReference type="NCBI Taxonomy" id="671145"/>
    <lineage>
        <taxon>Archaea</taxon>
        <taxon>Methanobacteriati</taxon>
        <taxon>Methanobacteriota</taxon>
        <taxon>Stenosarchaea group</taxon>
        <taxon>Halobacteria</taxon>
        <taxon>Halobacteriales</taxon>
        <taxon>Natronomonadaceae</taxon>
        <taxon>Halomarina</taxon>
    </lineage>
</organism>
<keyword evidence="1" id="KW-0472">Membrane</keyword>
<evidence type="ECO:0000313" key="3">
    <source>
        <dbReference type="Proteomes" id="UP000451471"/>
    </source>
</evidence>
<dbReference type="AlphaFoldDB" id="A0A6B0GP65"/>
<comment type="caution">
    <text evidence="2">The sequence shown here is derived from an EMBL/GenBank/DDBJ whole genome shotgun (WGS) entry which is preliminary data.</text>
</comment>
<evidence type="ECO:0000256" key="1">
    <source>
        <dbReference type="SAM" id="Phobius"/>
    </source>
</evidence>
<protein>
    <submittedName>
        <fullName evidence="2">Uncharacterized protein</fullName>
    </submittedName>
</protein>
<dbReference type="Proteomes" id="UP000451471">
    <property type="component" value="Unassembled WGS sequence"/>
</dbReference>
<feature type="transmembrane region" description="Helical" evidence="1">
    <location>
        <begin position="105"/>
        <end position="126"/>
    </location>
</feature>
<dbReference type="EMBL" id="WSZK01000036">
    <property type="protein sequence ID" value="MWG36490.1"/>
    <property type="molecule type" value="Genomic_DNA"/>
</dbReference>
<dbReference type="RefSeq" id="WP_158206146.1">
    <property type="nucleotide sequence ID" value="NZ_WSZK01000036.1"/>
</dbReference>
<gene>
    <name evidence="2" type="ORF">GQS65_18705</name>
</gene>
<accession>A0A6B0GP65</accession>
<reference evidence="2 3" key="1">
    <citation type="submission" date="2019-12" db="EMBL/GenBank/DDBJ databases">
        <title>Halocatena pleomorpha gen. nov. sp. nov., an extremely halophilic archaeon of family Halobacteriaceae isolated from saltpan soil.</title>
        <authorList>
            <person name="Pal Y."/>
            <person name="Verma A."/>
            <person name="Krishnamurthi S."/>
            <person name="Kumar P."/>
        </authorList>
    </citation>
    <scope>NUCLEOTIDE SEQUENCE [LARGE SCALE GENOMIC DNA]</scope>
    <source>
        <strain evidence="2 3">JCM 16495</strain>
    </source>
</reference>
<keyword evidence="3" id="KW-1185">Reference proteome</keyword>